<accession>H1Y603</accession>
<organism evidence="2 3">
    <name type="scientific">Mucilaginibacter paludis DSM 18603</name>
    <dbReference type="NCBI Taxonomy" id="714943"/>
    <lineage>
        <taxon>Bacteria</taxon>
        <taxon>Pseudomonadati</taxon>
        <taxon>Bacteroidota</taxon>
        <taxon>Sphingobacteriia</taxon>
        <taxon>Sphingobacteriales</taxon>
        <taxon>Sphingobacteriaceae</taxon>
        <taxon>Mucilaginibacter</taxon>
    </lineage>
</organism>
<dbReference type="AlphaFoldDB" id="H1Y603"/>
<evidence type="ECO:0000256" key="1">
    <source>
        <dbReference type="SAM" id="MobiDB-lite"/>
    </source>
</evidence>
<evidence type="ECO:0000313" key="3">
    <source>
        <dbReference type="Proteomes" id="UP000002774"/>
    </source>
</evidence>
<dbReference type="eggNOG" id="ENOG5032YVW">
    <property type="taxonomic scope" value="Bacteria"/>
</dbReference>
<dbReference type="EMBL" id="CM001403">
    <property type="protein sequence ID" value="EHQ30962.1"/>
    <property type="molecule type" value="Genomic_DNA"/>
</dbReference>
<evidence type="ECO:0000313" key="2">
    <source>
        <dbReference type="EMBL" id="EHQ30962.1"/>
    </source>
</evidence>
<dbReference type="HOGENOM" id="CLU_747666_0_0_10"/>
<reference evidence="2" key="1">
    <citation type="submission" date="2011-09" db="EMBL/GenBank/DDBJ databases">
        <title>The permanent draft genome of Mucilaginibacter paludis DSM 18603.</title>
        <authorList>
            <consortium name="US DOE Joint Genome Institute (JGI-PGF)"/>
            <person name="Lucas S."/>
            <person name="Han J."/>
            <person name="Lapidus A."/>
            <person name="Bruce D."/>
            <person name="Goodwin L."/>
            <person name="Pitluck S."/>
            <person name="Peters L."/>
            <person name="Kyrpides N."/>
            <person name="Mavromatis K."/>
            <person name="Ivanova N."/>
            <person name="Mikhailova N."/>
            <person name="Held B."/>
            <person name="Detter J.C."/>
            <person name="Tapia R."/>
            <person name="Han C."/>
            <person name="Land M."/>
            <person name="Hauser L."/>
            <person name="Markowitz V."/>
            <person name="Cheng J.-F."/>
            <person name="Hugenholtz P."/>
            <person name="Woyke T."/>
            <person name="Wu D."/>
            <person name="Tindall B."/>
            <person name="Brambilla E."/>
            <person name="Klenk H.-P."/>
            <person name="Eisen J.A."/>
        </authorList>
    </citation>
    <scope>NUCLEOTIDE SEQUENCE [LARGE SCALE GENOMIC DNA]</scope>
    <source>
        <strain evidence="2">DSM 18603</strain>
    </source>
</reference>
<gene>
    <name evidence="2" type="ORF">Mucpa_6913</name>
</gene>
<keyword evidence="3" id="KW-1185">Reference proteome</keyword>
<feature type="region of interest" description="Disordered" evidence="1">
    <location>
        <begin position="130"/>
        <end position="151"/>
    </location>
</feature>
<name>H1Y603_9SPHI</name>
<protein>
    <submittedName>
        <fullName evidence="2">Uncharacterized protein</fullName>
    </submittedName>
</protein>
<proteinExistence type="predicted"/>
<dbReference type="STRING" id="714943.Mucpa_6913"/>
<sequence>MRALSPSGKEVIQSFGQGKKALAASCQTTIDFDFMVTYVYGGEERRAQILNSFNNFFQQDVNSMPNVHSGNPTKISSVIFDNKTDQNGSLGSVVKQVLERAIMQTKNLNGLTSYGLNYFSYGSNSTCGNPTGGGTGGGNQTNTNPPSSNTEFTTDIDMSGLPDCFKKVMQRLEATHTNCVADYINAFTDGTPGFRWKVVGGGTNDGYNGITEAQNVNGQFQMKTTFYEGNFSEGSDLAVARTILHEGLHAYLTAYFRTAPVEAKSTYSQMYDDYISQKHPNLNTTEHNEFARNFLGQLATQLKLYGESQGYDIDYQYYSDLAWGGLTDTAAFKALSTDERNRILNTLLAEQKGTDRNGDATTKKGKSSGC</sequence>
<dbReference type="Proteomes" id="UP000002774">
    <property type="component" value="Chromosome"/>
</dbReference>
<feature type="compositionally biased region" description="Low complexity" evidence="1">
    <location>
        <begin position="140"/>
        <end position="150"/>
    </location>
</feature>
<feature type="compositionally biased region" description="Gly residues" evidence="1">
    <location>
        <begin position="130"/>
        <end position="139"/>
    </location>
</feature>